<evidence type="ECO:0000256" key="1">
    <source>
        <dbReference type="SAM" id="Phobius"/>
    </source>
</evidence>
<organism evidence="3 4">
    <name type="scientific">Zymobacter palmae</name>
    <dbReference type="NCBI Taxonomy" id="33074"/>
    <lineage>
        <taxon>Bacteria</taxon>
        <taxon>Pseudomonadati</taxon>
        <taxon>Pseudomonadota</taxon>
        <taxon>Gammaproteobacteria</taxon>
        <taxon>Oceanospirillales</taxon>
        <taxon>Halomonadaceae</taxon>
        <taxon>Zymobacter group</taxon>
        <taxon>Zymobacter</taxon>
    </lineage>
</organism>
<feature type="transmembrane region" description="Helical" evidence="1">
    <location>
        <begin position="164"/>
        <end position="183"/>
    </location>
</feature>
<dbReference type="Proteomes" id="UP000267342">
    <property type="component" value="Chromosome"/>
</dbReference>
<protein>
    <submittedName>
        <fullName evidence="3">Uncharacterized membrane-associated protein</fullName>
    </submittedName>
</protein>
<dbReference type="PANTHER" id="PTHR42709">
    <property type="entry name" value="ALKALINE PHOSPHATASE LIKE PROTEIN"/>
    <property type="match status" value="1"/>
</dbReference>
<dbReference type="KEGG" id="zpl:ZBT109_2181"/>
<feature type="domain" description="VTT" evidence="2">
    <location>
        <begin position="25"/>
        <end position="145"/>
    </location>
</feature>
<dbReference type="EMBL" id="AP018933">
    <property type="protein sequence ID" value="BBG30917.1"/>
    <property type="molecule type" value="Genomic_DNA"/>
</dbReference>
<proteinExistence type="predicted"/>
<gene>
    <name evidence="3" type="ORF">ZBT109_2181</name>
</gene>
<evidence type="ECO:0000259" key="2">
    <source>
        <dbReference type="Pfam" id="PF09335"/>
    </source>
</evidence>
<accession>A0A348HH15</accession>
<keyword evidence="1" id="KW-0812">Transmembrane</keyword>
<dbReference type="InterPro" id="IPR032816">
    <property type="entry name" value="VTT_dom"/>
</dbReference>
<feature type="transmembrane region" description="Helical" evidence="1">
    <location>
        <begin position="127"/>
        <end position="152"/>
    </location>
</feature>
<name>A0A348HH15_9GAMM</name>
<feature type="transmembrane region" description="Helical" evidence="1">
    <location>
        <begin position="48"/>
        <end position="68"/>
    </location>
</feature>
<dbReference type="InterPro" id="IPR051311">
    <property type="entry name" value="DedA_domain"/>
</dbReference>
<dbReference type="STRING" id="1123510.GCA_000620025_00711"/>
<sequence length="191" mass="21663">MSDSVNLWLQHYGYLAVLLGCLLEGETVVILAGIAVHKGLFSLPMLMGVVWFGGMLGDVVLYLMGHFFGQKLLDRLSWRKGRVRKVQGMIRRHQHSVIFGVRFLYGLRIVGPIVIGTSGVPIRTFLFFNLLGAAVWAVLFTLLGYLIGPAVLKAYAQVEQYQGWVWGGIALLVVAWWGGHYWWSHRRRHQR</sequence>
<evidence type="ECO:0000313" key="3">
    <source>
        <dbReference type="EMBL" id="BBG30917.1"/>
    </source>
</evidence>
<dbReference type="AlphaFoldDB" id="A0A348HH15"/>
<keyword evidence="1" id="KW-0472">Membrane</keyword>
<keyword evidence="4" id="KW-1185">Reference proteome</keyword>
<dbReference type="Pfam" id="PF09335">
    <property type="entry name" value="VTT_dom"/>
    <property type="match status" value="1"/>
</dbReference>
<dbReference type="RefSeq" id="WP_038279139.1">
    <property type="nucleotide sequence ID" value="NZ_AP018933.1"/>
</dbReference>
<dbReference type="PANTHER" id="PTHR42709:SF2">
    <property type="entry name" value="INNER MEMBRANE PROTEIN YOHD"/>
    <property type="match status" value="1"/>
</dbReference>
<reference evidence="3 4" key="1">
    <citation type="submission" date="2018-09" db="EMBL/GenBank/DDBJ databases">
        <title>Zymobacter palmae IAM14233 (=T109) whole genome analysis.</title>
        <authorList>
            <person name="Yanase H."/>
        </authorList>
    </citation>
    <scope>NUCLEOTIDE SEQUENCE [LARGE SCALE GENOMIC DNA]</scope>
    <source>
        <strain evidence="3 4">IAM14233</strain>
    </source>
</reference>
<dbReference type="GO" id="GO:0005886">
    <property type="term" value="C:plasma membrane"/>
    <property type="evidence" value="ECO:0007669"/>
    <property type="project" value="TreeGrafter"/>
</dbReference>
<feature type="transmembrane region" description="Helical" evidence="1">
    <location>
        <begin position="12"/>
        <end position="36"/>
    </location>
</feature>
<dbReference type="OrthoDB" id="9780918at2"/>
<feature type="transmembrane region" description="Helical" evidence="1">
    <location>
        <begin position="97"/>
        <end position="115"/>
    </location>
</feature>
<keyword evidence="1" id="KW-1133">Transmembrane helix</keyword>
<evidence type="ECO:0000313" key="4">
    <source>
        <dbReference type="Proteomes" id="UP000267342"/>
    </source>
</evidence>